<dbReference type="Proteomes" id="UP000799437">
    <property type="component" value="Unassembled WGS sequence"/>
</dbReference>
<organism evidence="1 2">
    <name type="scientific">Pseudovirgaria hyperparasitica</name>
    <dbReference type="NCBI Taxonomy" id="470096"/>
    <lineage>
        <taxon>Eukaryota</taxon>
        <taxon>Fungi</taxon>
        <taxon>Dikarya</taxon>
        <taxon>Ascomycota</taxon>
        <taxon>Pezizomycotina</taxon>
        <taxon>Dothideomycetes</taxon>
        <taxon>Dothideomycetes incertae sedis</taxon>
        <taxon>Acrospermales</taxon>
        <taxon>Acrospermaceae</taxon>
        <taxon>Pseudovirgaria</taxon>
    </lineage>
</organism>
<protein>
    <recommendedName>
        <fullName evidence="3">Aminoglycoside phosphotransferase domain-containing protein</fullName>
    </recommendedName>
</protein>
<dbReference type="Gene3D" id="3.90.1200.10">
    <property type="match status" value="1"/>
</dbReference>
<gene>
    <name evidence="1" type="ORF">EJ05DRAFT_487785</name>
</gene>
<dbReference type="OrthoDB" id="3250044at2759"/>
<reference evidence="1" key="1">
    <citation type="journal article" date="2020" name="Stud. Mycol.">
        <title>101 Dothideomycetes genomes: a test case for predicting lifestyles and emergence of pathogens.</title>
        <authorList>
            <person name="Haridas S."/>
            <person name="Albert R."/>
            <person name="Binder M."/>
            <person name="Bloem J."/>
            <person name="Labutti K."/>
            <person name="Salamov A."/>
            <person name="Andreopoulos B."/>
            <person name="Baker S."/>
            <person name="Barry K."/>
            <person name="Bills G."/>
            <person name="Bluhm B."/>
            <person name="Cannon C."/>
            <person name="Castanera R."/>
            <person name="Culley D."/>
            <person name="Daum C."/>
            <person name="Ezra D."/>
            <person name="Gonzalez J."/>
            <person name="Henrissat B."/>
            <person name="Kuo A."/>
            <person name="Liang C."/>
            <person name="Lipzen A."/>
            <person name="Lutzoni F."/>
            <person name="Magnuson J."/>
            <person name="Mondo S."/>
            <person name="Nolan M."/>
            <person name="Ohm R."/>
            <person name="Pangilinan J."/>
            <person name="Park H.-J."/>
            <person name="Ramirez L."/>
            <person name="Alfaro M."/>
            <person name="Sun H."/>
            <person name="Tritt A."/>
            <person name="Yoshinaga Y."/>
            <person name="Zwiers L.-H."/>
            <person name="Turgeon B."/>
            <person name="Goodwin S."/>
            <person name="Spatafora J."/>
            <person name="Crous P."/>
            <person name="Grigoriev I."/>
        </authorList>
    </citation>
    <scope>NUCLEOTIDE SEQUENCE</scope>
    <source>
        <strain evidence="1">CBS 121739</strain>
    </source>
</reference>
<name>A0A6A6W1K8_9PEZI</name>
<dbReference type="EMBL" id="ML996576">
    <property type="protein sequence ID" value="KAF2755966.1"/>
    <property type="molecule type" value="Genomic_DNA"/>
</dbReference>
<dbReference type="GeneID" id="54486694"/>
<evidence type="ECO:0008006" key="3">
    <source>
        <dbReference type="Google" id="ProtNLM"/>
    </source>
</evidence>
<keyword evidence="2" id="KW-1185">Reference proteome</keyword>
<evidence type="ECO:0000313" key="1">
    <source>
        <dbReference type="EMBL" id="KAF2755966.1"/>
    </source>
</evidence>
<proteinExistence type="predicted"/>
<accession>A0A6A6W1K8</accession>
<sequence>MFLALKSRWHRDNSRIWFKTSPRFPVIVFALARGESSVVDSDLFFLLFNAIQPPKTTSSSIARVPNRIETLSARPVDNVLETSHARAFAWECSYWQLWLDYVSIIPTTIADIEEYDNKRQLRDSDYLNLAGYSLVFCHLEIAPRNILALEDGTLCLVDWVSADFHPRLFERTVLKISVRSKDDWTTNLLRLLDELEENEKYQAELLERAYYLGHKYSQ</sequence>
<dbReference type="AlphaFoldDB" id="A0A6A6W1K8"/>
<evidence type="ECO:0000313" key="2">
    <source>
        <dbReference type="Proteomes" id="UP000799437"/>
    </source>
</evidence>
<dbReference type="RefSeq" id="XP_033598417.1">
    <property type="nucleotide sequence ID" value="XM_033745640.1"/>
</dbReference>